<reference evidence="5" key="1">
    <citation type="submission" date="2023-03" db="EMBL/GenBank/DDBJ databases">
        <title>Complete genome of Cladonia borealis.</title>
        <authorList>
            <person name="Park H."/>
        </authorList>
    </citation>
    <scope>NUCLEOTIDE SEQUENCE</scope>
    <source>
        <strain evidence="5">ANT050790</strain>
    </source>
</reference>
<dbReference type="Gene3D" id="3.40.140.10">
    <property type="entry name" value="Cytidine Deaminase, domain 2"/>
    <property type="match status" value="1"/>
</dbReference>
<feature type="compositionally biased region" description="Basic and acidic residues" evidence="3">
    <location>
        <begin position="242"/>
        <end position="257"/>
    </location>
</feature>
<proteinExistence type="inferred from homology"/>
<dbReference type="GO" id="GO:0005737">
    <property type="term" value="C:cytoplasm"/>
    <property type="evidence" value="ECO:0007669"/>
    <property type="project" value="UniProtKB-SubCell"/>
</dbReference>
<dbReference type="Pfam" id="PF01398">
    <property type="entry name" value="JAB"/>
    <property type="match status" value="1"/>
</dbReference>
<evidence type="ECO:0000256" key="1">
    <source>
        <dbReference type="ARBA" id="ARBA00010893"/>
    </source>
</evidence>
<evidence type="ECO:0000256" key="3">
    <source>
        <dbReference type="SAM" id="MobiDB-lite"/>
    </source>
</evidence>
<feature type="compositionally biased region" description="Pro residues" evidence="3">
    <location>
        <begin position="306"/>
        <end position="319"/>
    </location>
</feature>
<evidence type="ECO:0000313" key="6">
    <source>
        <dbReference type="Proteomes" id="UP001166286"/>
    </source>
</evidence>
<gene>
    <name evidence="5" type="ORF">JMJ35_004283</name>
</gene>
<keyword evidence="2" id="KW-0736">Signalosome</keyword>
<keyword evidence="2" id="KW-0963">Cytoplasm</keyword>
<organism evidence="5 6">
    <name type="scientific">Cladonia borealis</name>
    <dbReference type="NCBI Taxonomy" id="184061"/>
    <lineage>
        <taxon>Eukaryota</taxon>
        <taxon>Fungi</taxon>
        <taxon>Dikarya</taxon>
        <taxon>Ascomycota</taxon>
        <taxon>Pezizomycotina</taxon>
        <taxon>Lecanoromycetes</taxon>
        <taxon>OSLEUM clade</taxon>
        <taxon>Lecanoromycetidae</taxon>
        <taxon>Lecanorales</taxon>
        <taxon>Lecanorineae</taxon>
        <taxon>Cladoniaceae</taxon>
        <taxon>Cladonia</taxon>
    </lineage>
</organism>
<dbReference type="GO" id="GO:0000338">
    <property type="term" value="P:protein deneddylation"/>
    <property type="evidence" value="ECO:0007669"/>
    <property type="project" value="InterPro"/>
</dbReference>
<name>A0AA39V2G7_9LECA</name>
<accession>A0AA39V2G7</accession>
<dbReference type="PANTHER" id="PTHR10540">
    <property type="entry name" value="EUKARYOTIC TRANSLATION INITIATION FACTOR 3 SUBUNIT F-RELATED"/>
    <property type="match status" value="1"/>
</dbReference>
<keyword evidence="6" id="KW-1185">Reference proteome</keyword>
<dbReference type="InterPro" id="IPR037518">
    <property type="entry name" value="MPN"/>
</dbReference>
<dbReference type="AlphaFoldDB" id="A0AA39V2G7"/>
<dbReference type="CDD" id="cd08063">
    <property type="entry name" value="MPN_CSN6"/>
    <property type="match status" value="1"/>
</dbReference>
<evidence type="ECO:0000256" key="2">
    <source>
        <dbReference type="RuleBase" id="RU367006"/>
    </source>
</evidence>
<comment type="similarity">
    <text evidence="1 2">Belongs to the peptidase M67A family. CSN6 subfamily.</text>
</comment>
<dbReference type="PROSITE" id="PS50249">
    <property type="entry name" value="MPN"/>
    <property type="match status" value="1"/>
</dbReference>
<dbReference type="EMBL" id="JAFEKC020000008">
    <property type="protein sequence ID" value="KAK0513297.1"/>
    <property type="molecule type" value="Genomic_DNA"/>
</dbReference>
<dbReference type="PANTHER" id="PTHR10540:SF8">
    <property type="entry name" value="COP9 SIGNALOSOME COMPLEX SUBUNIT 6"/>
    <property type="match status" value="1"/>
</dbReference>
<dbReference type="GO" id="GO:0008180">
    <property type="term" value="C:COP9 signalosome"/>
    <property type="evidence" value="ECO:0007669"/>
    <property type="project" value="UniProtKB-UniRule"/>
</dbReference>
<comment type="caution">
    <text evidence="5">The sequence shown here is derived from an EMBL/GenBank/DDBJ whole genome shotgun (WGS) entry which is preliminary data.</text>
</comment>
<dbReference type="InterPro" id="IPR033859">
    <property type="entry name" value="MPN_CSN6"/>
</dbReference>
<keyword evidence="2" id="KW-0539">Nucleus</keyword>
<comment type="function">
    <text evidence="2">Component of the COP9 signalosome complex (CSN), a complex involved in various cellular and developmental processes.</text>
</comment>
<sequence>MASMDLNPLISTHKSSDSSLNIHLHPLILLTISDYIARHTLRNLKSPIVGALLGQQNGRDITLEHAFECQMIQDSGETILHQEWFNERLQQYKDVHQDPPLDLMGWFTLTPASGPEALHVPIHEQILKLNETAVLLAFHPESVLEGASVGGKLPLTIYESLYESGEAGDRSMDIDGQESQLDIRFRELPYSVETGEAEMISVDAVARAGGNATAEDITVKKVDKAQDTKGKGKAPQKPVGQVDEKGKATSKDSKALDDSSFLSSEDEELISSLNARANAVKMLHTRIRLLTAYLNSIPLCYLTTPNPNPAPSDTEPPPSNHTDLSTSTPQLNHPLLRSILSLLSRLPLLLPPSHTHLFASETLAEKTDVQVVSLLGTLGRSVKEAREMGRKFNVVETARAKGKGGFGMMSMGMGGTDGWEEGEGAAEGEAGRGMF</sequence>
<dbReference type="GO" id="GO:0008237">
    <property type="term" value="F:metallopeptidase activity"/>
    <property type="evidence" value="ECO:0007669"/>
    <property type="project" value="InterPro"/>
</dbReference>
<feature type="region of interest" description="Disordered" evidence="3">
    <location>
        <begin position="305"/>
        <end position="329"/>
    </location>
</feature>
<evidence type="ECO:0000313" key="5">
    <source>
        <dbReference type="EMBL" id="KAK0513297.1"/>
    </source>
</evidence>
<dbReference type="Proteomes" id="UP001166286">
    <property type="component" value="Unassembled WGS sequence"/>
</dbReference>
<dbReference type="InterPro" id="IPR000555">
    <property type="entry name" value="JAMM/MPN+_dom"/>
</dbReference>
<feature type="domain" description="MPN" evidence="4">
    <location>
        <begin position="22"/>
        <end position="164"/>
    </location>
</feature>
<feature type="compositionally biased region" description="Polar residues" evidence="3">
    <location>
        <begin position="320"/>
        <end position="329"/>
    </location>
</feature>
<evidence type="ECO:0000259" key="4">
    <source>
        <dbReference type="PROSITE" id="PS50249"/>
    </source>
</evidence>
<protein>
    <recommendedName>
        <fullName evidence="2">COP9 signalosome complex subunit 6</fullName>
    </recommendedName>
</protein>
<comment type="subcellular location">
    <subcellularLocation>
        <location evidence="2">Cytoplasm</location>
    </subcellularLocation>
    <subcellularLocation>
        <location evidence="2">Nucleus</location>
    </subcellularLocation>
</comment>
<feature type="region of interest" description="Disordered" evidence="3">
    <location>
        <begin position="222"/>
        <end position="261"/>
    </location>
</feature>